<dbReference type="CDD" id="cd07402">
    <property type="entry name" value="MPP_GpdQ"/>
    <property type="match status" value="1"/>
</dbReference>
<keyword evidence="1" id="KW-0479">Metal-binding</keyword>
<protein>
    <submittedName>
        <fullName evidence="6">Phosphodiesterase</fullName>
    </submittedName>
</protein>
<dbReference type="InterPro" id="IPR004843">
    <property type="entry name" value="Calcineurin-like_PHP"/>
</dbReference>
<dbReference type="GO" id="GO:0004112">
    <property type="term" value="F:cyclic-nucleotide phosphodiesterase activity"/>
    <property type="evidence" value="ECO:0007669"/>
    <property type="project" value="InterPro"/>
</dbReference>
<organism evidence="6 7">
    <name type="scientific">Sphingopyxis macrogoltabida</name>
    <name type="common">Sphingomonas macrogoltabidus</name>
    <dbReference type="NCBI Taxonomy" id="33050"/>
    <lineage>
        <taxon>Bacteria</taxon>
        <taxon>Pseudomonadati</taxon>
        <taxon>Pseudomonadota</taxon>
        <taxon>Alphaproteobacteria</taxon>
        <taxon>Sphingomonadales</taxon>
        <taxon>Sphingomonadaceae</taxon>
        <taxon>Sphingopyxis</taxon>
    </lineage>
</organism>
<comment type="caution">
    <text evidence="6">The sequence shown here is derived from an EMBL/GenBank/DDBJ whole genome shotgun (WGS) entry which is preliminary data.</text>
</comment>
<dbReference type="InterPro" id="IPR029052">
    <property type="entry name" value="Metallo-depent_PP-like"/>
</dbReference>
<dbReference type="GO" id="GO:0046872">
    <property type="term" value="F:metal ion binding"/>
    <property type="evidence" value="ECO:0007669"/>
    <property type="project" value="UniProtKB-KW"/>
</dbReference>
<reference evidence="6 7" key="1">
    <citation type="submission" date="2017-08" db="EMBL/GenBank/DDBJ databases">
        <title>Infants hospitalized years apart are colonized by the same room-sourced microbial strains.</title>
        <authorList>
            <person name="Brooks B."/>
            <person name="Olm M.R."/>
            <person name="Firek B.A."/>
            <person name="Baker R."/>
            <person name="Thomas B.C."/>
            <person name="Morowitz M.J."/>
            <person name="Banfield J.F."/>
        </authorList>
    </citation>
    <scope>NUCLEOTIDE SEQUENCE [LARGE SCALE GENOMIC DNA]</scope>
    <source>
        <strain evidence="6">S2_005_003_R2_47</strain>
    </source>
</reference>
<dbReference type="Gene3D" id="3.30.750.180">
    <property type="entry name" value="GpdQ, beta-strand dimerisation domain"/>
    <property type="match status" value="1"/>
</dbReference>
<evidence type="ECO:0000256" key="2">
    <source>
        <dbReference type="ARBA" id="ARBA00022801"/>
    </source>
</evidence>
<evidence type="ECO:0000313" key="7">
    <source>
        <dbReference type="Proteomes" id="UP000248597"/>
    </source>
</evidence>
<dbReference type="PANTHER" id="PTHR42988:SF2">
    <property type="entry name" value="CYCLIC NUCLEOTIDE PHOSPHODIESTERASE CBUA0032-RELATED"/>
    <property type="match status" value="1"/>
</dbReference>
<keyword evidence="2" id="KW-0378">Hydrolase</keyword>
<gene>
    <name evidence="6" type="ORF">DI569_01085</name>
</gene>
<dbReference type="InterPro" id="IPR042283">
    <property type="entry name" value="GpdQ_catalytic"/>
</dbReference>
<sequence>MLIAQITDIHIGFDPDNPAEYNRKRLDEVLDVLIEGPNRPDLLLATGDISDRGDADSYRRLATAFSRCPFPVWPSVGNHDLRDNFNAQFPGFDDGNGFIQYVIDLPELRLVTVDTLEEGRHGGAFCDVRAAWLDAELAKAPDKPTYIVMHHPPVESGIEWMNTDPREPWVATFTGVVRRHPQVRGLICGHLHRSVTVAWEGRTIAICSSTAPQVSLDLRPIDENRPDDRPMIVAEDPAYALHRWNGRELVSFYDHAGAHTMLAKYDERLQPLVRELKAERPR</sequence>
<evidence type="ECO:0000259" key="5">
    <source>
        <dbReference type="Pfam" id="PF00149"/>
    </source>
</evidence>
<keyword evidence="3" id="KW-0408">Iron</keyword>
<dbReference type="Gene3D" id="3.60.21.40">
    <property type="entry name" value="GpdQ, catalytic alpha/beta sandwich domain"/>
    <property type="match status" value="1"/>
</dbReference>
<dbReference type="EMBL" id="QFPJ01000002">
    <property type="protein sequence ID" value="PZQ24454.1"/>
    <property type="molecule type" value="Genomic_DNA"/>
</dbReference>
<dbReference type="PANTHER" id="PTHR42988">
    <property type="entry name" value="PHOSPHOHYDROLASE"/>
    <property type="match status" value="1"/>
</dbReference>
<proteinExistence type="inferred from homology"/>
<dbReference type="Pfam" id="PF00149">
    <property type="entry name" value="Metallophos"/>
    <property type="match status" value="1"/>
</dbReference>
<accession>A0A2W5L811</accession>
<feature type="domain" description="Calcineurin-like phosphoesterase" evidence="5">
    <location>
        <begin position="1"/>
        <end position="193"/>
    </location>
</feature>
<dbReference type="InterPro" id="IPR026575">
    <property type="entry name" value="GpdQ/CpdA-like"/>
</dbReference>
<dbReference type="SUPFAM" id="SSF56300">
    <property type="entry name" value="Metallo-dependent phosphatases"/>
    <property type="match status" value="1"/>
</dbReference>
<dbReference type="AlphaFoldDB" id="A0A2W5L811"/>
<dbReference type="Proteomes" id="UP000248597">
    <property type="component" value="Unassembled WGS sequence"/>
</dbReference>
<evidence type="ECO:0000313" key="6">
    <source>
        <dbReference type="EMBL" id="PZQ24454.1"/>
    </source>
</evidence>
<evidence type="ECO:0000256" key="4">
    <source>
        <dbReference type="ARBA" id="ARBA00025742"/>
    </source>
</evidence>
<dbReference type="InterPro" id="IPR042281">
    <property type="entry name" value="GpdQ_beta-strand"/>
</dbReference>
<evidence type="ECO:0000256" key="3">
    <source>
        <dbReference type="ARBA" id="ARBA00023004"/>
    </source>
</evidence>
<comment type="similarity">
    <text evidence="4">Belongs to the cyclic nucleotide phosphodiesterase class-III family.</text>
</comment>
<dbReference type="InterPro" id="IPR050884">
    <property type="entry name" value="CNP_phosphodiesterase-III"/>
</dbReference>
<name>A0A2W5L811_SPHMC</name>
<evidence type="ECO:0000256" key="1">
    <source>
        <dbReference type="ARBA" id="ARBA00022723"/>
    </source>
</evidence>